<name>A0A1Z3HP11_9CYAN</name>
<gene>
    <name evidence="2" type="ORF">XM38_029850</name>
</gene>
<proteinExistence type="predicted"/>
<evidence type="ECO:0000313" key="2">
    <source>
        <dbReference type="EMBL" id="ASC72031.1"/>
    </source>
</evidence>
<keyword evidence="1" id="KW-0732">Signal</keyword>
<sequence>MKRLVYALLTAALATAALAPAAAAVDWDKLRRENLDKDQNSLDTLRTEHLELKVDWDKLRRENLDKD</sequence>
<feature type="chain" id="PRO_5013391808" evidence="1">
    <location>
        <begin position="24"/>
        <end position="67"/>
    </location>
</feature>
<dbReference type="Proteomes" id="UP000191901">
    <property type="component" value="Chromosome"/>
</dbReference>
<feature type="signal peptide" evidence="1">
    <location>
        <begin position="1"/>
        <end position="23"/>
    </location>
</feature>
<dbReference type="KEGG" id="hhg:XM38_029850"/>
<dbReference type="EMBL" id="CP021983">
    <property type="protein sequence ID" value="ASC72031.1"/>
    <property type="molecule type" value="Genomic_DNA"/>
</dbReference>
<organism evidence="2 3">
    <name type="scientific">Halomicronema hongdechloris C2206</name>
    <dbReference type="NCBI Taxonomy" id="1641165"/>
    <lineage>
        <taxon>Bacteria</taxon>
        <taxon>Bacillati</taxon>
        <taxon>Cyanobacteriota</taxon>
        <taxon>Cyanophyceae</taxon>
        <taxon>Nodosilineales</taxon>
        <taxon>Nodosilineaceae</taxon>
        <taxon>Halomicronema</taxon>
    </lineage>
</organism>
<dbReference type="AlphaFoldDB" id="A0A1Z3HP11"/>
<evidence type="ECO:0000313" key="3">
    <source>
        <dbReference type="Proteomes" id="UP000191901"/>
    </source>
</evidence>
<accession>A0A1Z3HP11</accession>
<dbReference type="RefSeq" id="WP_080807794.1">
    <property type="nucleotide sequence ID" value="NZ_CP021983.2"/>
</dbReference>
<evidence type="ECO:0000256" key="1">
    <source>
        <dbReference type="SAM" id="SignalP"/>
    </source>
</evidence>
<keyword evidence="3" id="KW-1185">Reference proteome</keyword>
<protein>
    <submittedName>
        <fullName evidence="2">Uncharacterized protein</fullName>
    </submittedName>
</protein>
<reference evidence="2 3" key="1">
    <citation type="journal article" date="2016" name="Biochim. Biophys. Acta">
        <title>Characterization of red-shifted phycobilisomes isolated from the chlorophyll f-containing cyanobacterium Halomicronema hongdechloris.</title>
        <authorList>
            <person name="Li Y."/>
            <person name="Lin Y."/>
            <person name="Garvey C.J."/>
            <person name="Birch D."/>
            <person name="Corkery R.W."/>
            <person name="Loughlin P.C."/>
            <person name="Scheer H."/>
            <person name="Willows R.D."/>
            <person name="Chen M."/>
        </authorList>
    </citation>
    <scope>NUCLEOTIDE SEQUENCE [LARGE SCALE GENOMIC DNA]</scope>
    <source>
        <strain evidence="2 3">C2206</strain>
    </source>
</reference>